<proteinExistence type="predicted"/>
<dbReference type="GeneID" id="57092494"/>
<comment type="caution">
    <text evidence="1">The sequence shown here is derived from an EMBL/GenBank/DDBJ whole genome shotgun (WGS) entry which is preliminary data.</text>
</comment>
<dbReference type="EMBL" id="LAHD01000004">
    <property type="protein sequence ID" value="PHK06897.1"/>
    <property type="molecule type" value="Genomic_DNA"/>
</dbReference>
<organism evidence="1 2">
    <name type="scientific">Nostoc linckia z8</name>
    <dbReference type="NCBI Taxonomy" id="1628746"/>
    <lineage>
        <taxon>Bacteria</taxon>
        <taxon>Bacillati</taxon>
        <taxon>Cyanobacteriota</taxon>
        <taxon>Cyanophyceae</taxon>
        <taxon>Nostocales</taxon>
        <taxon>Nostocaceae</taxon>
        <taxon>Nostoc</taxon>
    </lineage>
</organism>
<gene>
    <name evidence="1" type="ORF">VF08_02460</name>
</gene>
<reference evidence="1 2" key="1">
    <citation type="submission" date="2015-02" db="EMBL/GenBank/DDBJ databases">
        <title>Nostoc linckia genome annotation.</title>
        <authorList>
            <person name="Zhou Z."/>
        </authorList>
    </citation>
    <scope>NUCLEOTIDE SEQUENCE [LARGE SCALE GENOMIC DNA]</scope>
    <source>
        <strain evidence="2">z8</strain>
    </source>
</reference>
<dbReference type="Proteomes" id="UP000222310">
    <property type="component" value="Unassembled WGS sequence"/>
</dbReference>
<sequence length="71" mass="8358">MTYSEQLKPWCIVRDIPNQENIVVTRFRRRDDAVAYLQVLKQSARDIAFKIIFKAQNVNMPRENEALNGSF</sequence>
<dbReference type="AlphaFoldDB" id="A0A9Q6EN58"/>
<protein>
    <submittedName>
        <fullName evidence="1">Uncharacterized protein</fullName>
    </submittedName>
</protein>
<evidence type="ECO:0000313" key="2">
    <source>
        <dbReference type="Proteomes" id="UP000222310"/>
    </source>
</evidence>
<accession>A0A9Q6EN58</accession>
<evidence type="ECO:0000313" key="1">
    <source>
        <dbReference type="EMBL" id="PHK06897.1"/>
    </source>
</evidence>
<name>A0A9Q6EN58_NOSLI</name>
<dbReference type="RefSeq" id="WP_099066928.1">
    <property type="nucleotide sequence ID" value="NZ_LAHD01000004.1"/>
</dbReference>